<feature type="compositionally biased region" description="Basic and acidic residues" evidence="10">
    <location>
        <begin position="333"/>
        <end position="345"/>
    </location>
</feature>
<dbReference type="InterPro" id="IPR000798">
    <property type="entry name" value="Ez/rad/moesin-like"/>
</dbReference>
<evidence type="ECO:0000313" key="12">
    <source>
        <dbReference type="Proteomes" id="UP000694846"/>
    </source>
</evidence>
<evidence type="ECO:0000256" key="6">
    <source>
        <dbReference type="ARBA" id="ARBA00022949"/>
    </source>
</evidence>
<feature type="compositionally biased region" description="Basic and acidic residues" evidence="10">
    <location>
        <begin position="434"/>
        <end position="443"/>
    </location>
</feature>
<feature type="region of interest" description="Disordered" evidence="10">
    <location>
        <begin position="941"/>
        <end position="1022"/>
    </location>
</feature>
<feature type="compositionally biased region" description="Basic and acidic residues" evidence="10">
    <location>
        <begin position="575"/>
        <end position="584"/>
    </location>
</feature>
<evidence type="ECO:0000256" key="7">
    <source>
        <dbReference type="ARBA" id="ARBA00023203"/>
    </source>
</evidence>
<dbReference type="PROSITE" id="PS00661">
    <property type="entry name" value="FERM_2"/>
    <property type="match status" value="1"/>
</dbReference>
<feature type="compositionally biased region" description="Polar residues" evidence="10">
    <location>
        <begin position="510"/>
        <end position="527"/>
    </location>
</feature>
<dbReference type="PRINTS" id="PR00661">
    <property type="entry name" value="ERMFAMILY"/>
</dbReference>
<feature type="compositionally biased region" description="Basic and acidic residues" evidence="10">
    <location>
        <begin position="379"/>
        <end position="395"/>
    </location>
</feature>
<dbReference type="GO" id="GO:0005912">
    <property type="term" value="C:adherens junction"/>
    <property type="evidence" value="ECO:0007669"/>
    <property type="project" value="UniProtKB-SubCell"/>
</dbReference>
<evidence type="ECO:0000256" key="3">
    <source>
        <dbReference type="ARBA" id="ARBA00022025"/>
    </source>
</evidence>
<dbReference type="GO" id="GO:0016028">
    <property type="term" value="C:rhabdomere"/>
    <property type="evidence" value="ECO:0007669"/>
    <property type="project" value="UniProtKB-SubCell"/>
</dbReference>
<protein>
    <recommendedName>
        <fullName evidence="3">Moesin/ezrin/radixin homolog 1</fullName>
    </recommendedName>
</protein>
<dbReference type="SMART" id="SM01195">
    <property type="entry name" value="FA"/>
    <property type="match status" value="1"/>
</dbReference>
<dbReference type="FunFam" id="3.10.20.90:FF:000002">
    <property type="entry name" value="Erythrocyte protein band 4.1-like 3"/>
    <property type="match status" value="1"/>
</dbReference>
<dbReference type="SUPFAM" id="SSF54236">
    <property type="entry name" value="Ubiquitin-like"/>
    <property type="match status" value="1"/>
</dbReference>
<dbReference type="Proteomes" id="UP000694846">
    <property type="component" value="Unplaced"/>
</dbReference>
<dbReference type="GO" id="GO:0005198">
    <property type="term" value="F:structural molecule activity"/>
    <property type="evidence" value="ECO:0007669"/>
    <property type="project" value="InterPro"/>
</dbReference>
<feature type="compositionally biased region" description="Low complexity" evidence="10">
    <location>
        <begin position="1003"/>
        <end position="1013"/>
    </location>
</feature>
<feature type="region of interest" description="Disordered" evidence="10">
    <location>
        <begin position="732"/>
        <end position="771"/>
    </location>
</feature>
<dbReference type="Pfam" id="PF08736">
    <property type="entry name" value="FA"/>
    <property type="match status" value="1"/>
</dbReference>
<dbReference type="InterPro" id="IPR008379">
    <property type="entry name" value="Band_4.1_C"/>
</dbReference>
<dbReference type="GO" id="GO:0005886">
    <property type="term" value="C:plasma membrane"/>
    <property type="evidence" value="ECO:0007669"/>
    <property type="project" value="TreeGrafter"/>
</dbReference>
<dbReference type="InterPro" id="IPR018980">
    <property type="entry name" value="FERM_PH-like_C"/>
</dbReference>
<dbReference type="GO" id="GO:0031032">
    <property type="term" value="P:actomyosin structure organization"/>
    <property type="evidence" value="ECO:0007669"/>
    <property type="project" value="TreeGrafter"/>
</dbReference>
<dbReference type="GO" id="GO:0003779">
    <property type="term" value="F:actin binding"/>
    <property type="evidence" value="ECO:0007669"/>
    <property type="project" value="UniProtKB-KW"/>
</dbReference>
<evidence type="ECO:0000256" key="2">
    <source>
        <dbReference type="ARBA" id="ARBA00004536"/>
    </source>
</evidence>
<dbReference type="InterPro" id="IPR014352">
    <property type="entry name" value="FERM/acyl-CoA-bd_prot_sf"/>
</dbReference>
<feature type="compositionally biased region" description="Basic residues" evidence="10">
    <location>
        <begin position="585"/>
        <end position="596"/>
    </location>
</feature>
<dbReference type="GO" id="GO:0009887">
    <property type="term" value="P:animal organ morphogenesis"/>
    <property type="evidence" value="ECO:0007669"/>
    <property type="project" value="UniProtKB-ARBA"/>
</dbReference>
<feature type="region of interest" description="Disordered" evidence="10">
    <location>
        <begin position="333"/>
        <end position="620"/>
    </location>
</feature>
<dbReference type="FunFam" id="1.20.80.10:FF:000001">
    <property type="entry name" value="Erythrocyte membrane protein band 4.1"/>
    <property type="match status" value="1"/>
</dbReference>
<evidence type="ECO:0000256" key="1">
    <source>
        <dbReference type="ARBA" id="ARBA00004245"/>
    </source>
</evidence>
<dbReference type="CDD" id="cd14473">
    <property type="entry name" value="FERM_B-lobe"/>
    <property type="match status" value="1"/>
</dbReference>
<dbReference type="InterPro" id="IPR019747">
    <property type="entry name" value="FERM_CS"/>
</dbReference>
<dbReference type="InterPro" id="IPR018979">
    <property type="entry name" value="FERM_N"/>
</dbReference>
<keyword evidence="5" id="KW-0597">Phosphoprotein</keyword>
<keyword evidence="12" id="KW-1185">Reference proteome</keyword>
<keyword evidence="6" id="KW-0965">Cell junction</keyword>
<dbReference type="InterPro" id="IPR011993">
    <property type="entry name" value="PH-like_dom_sf"/>
</dbReference>
<feature type="compositionally biased region" description="Polar residues" evidence="10">
    <location>
        <begin position="604"/>
        <end position="617"/>
    </location>
</feature>
<feature type="compositionally biased region" description="Polar residues" evidence="10">
    <location>
        <begin position="965"/>
        <end position="990"/>
    </location>
</feature>
<evidence type="ECO:0000256" key="10">
    <source>
        <dbReference type="SAM" id="MobiDB-lite"/>
    </source>
</evidence>
<feature type="compositionally biased region" description="Basic and acidic residues" evidence="10">
    <location>
        <begin position="733"/>
        <end position="771"/>
    </location>
</feature>
<feature type="compositionally biased region" description="Polar residues" evidence="10">
    <location>
        <begin position="491"/>
        <end position="501"/>
    </location>
</feature>
<gene>
    <name evidence="13" type="primary">LOC112693827</name>
</gene>
<sequence>MTAMENESADGNVSPKKKLIRKGKTALARVLLLDGSYLDIQIDRKAKGQELLDQVCDQLNLLERDYFGLSFEDRRDSHNWLEMDKRIGKFLKTEPWLFNFEMKFYPPDPNQLQEDITRYQLCLQIRNDILNGKLPCSFVTHALLGSYLVQSELGDYDIDEHKNNIDYLKEFKFAPNQTQELEEKVMELHRTHKGQTPAEAELNYLNNAKKLAMYGVDLHPAKDSEGVDIMLGVCSSGLLVHRDRLRINRFAWPKILKISYKRNNFYIKIRPGEFEQQEATVGFKLPNHRLAKKLWKTCVEHHTFFRLMTPEPTQKLGLFPRLGSRFRYSGRTHYESKKTPIERPAPKFQRSLSGRTLTSRSMDTLGGTRHLGEDFGMEPESKRHTMSHPPDRVADIDNNIGKSGKPNKSDKKKLKEKVSLSSHDSSITEEGNYEAERSSSDTHKPKKPIGGIAVLPTGSFNFMRRKKDNNVTNISNGIGGEEDDEKENHETSPSIKTTSFMTKEREALSANDTNTSADISGINSLDTSKADSTKESGKNKLKSPGGIFSSFSLKSKKSKEKLKADNSLDTSAEPESPKGLDKFKLKTKKDLKKPKKESKTSLKSVDSTSTNLSSNATFADRSLAETTVNVSAISTSPSFTKTYDYTEDEHGVTKKRKPVGGFTYESNIQKSKESISEIPTSPSKRAQGLAFNYAPGEGKKVAETAAEKRKTFMEKIATDIKTPGINYVQSAANKEESVKKEPKISAETKLDHKTSVEKKLDQKTSVESKVEPSDEIKFTKTVLEKKVTSANAETIVETEKKKIDPKSGIFNKKPKENDSGKGVLGKAMDKLGSFGKGFKDKTEVDVKKESLDFIENEKKMYEDDKPTGVNTAPLIVKTTTKQTMIKDKEGVTQNIEEKVEDLMSGEVTVSTQHNKAEGLDTTAPTTTSGRPPYVKATAVTTRTATTHQDLEKNSKTSQVEEKTVAHTTTTSGTRQEQRTVTQEVISTSTILAPESKVELNRASSSSSLSSNDSGTPIDIEGPLDESNNIGYYNSNFQDEFKAEHATAGLNTAEERHNINITANDKSYTLTGEIISTQAISSKTRTVETVTYKTEKDGVVETRVEQKITIQSDGDPIDHDKALADAIQEATEMNPDMTVEKIEIQQQQT</sequence>
<dbReference type="FunFam" id="2.30.29.30:FF:000001">
    <property type="entry name" value="Erythrocyte membrane protein band 4.1"/>
    <property type="match status" value="1"/>
</dbReference>
<dbReference type="PROSITE" id="PS50057">
    <property type="entry name" value="FERM_3"/>
    <property type="match status" value="1"/>
</dbReference>
<dbReference type="PRINTS" id="PR00935">
    <property type="entry name" value="BAND41"/>
</dbReference>
<dbReference type="SMART" id="SM01196">
    <property type="entry name" value="FERM_C"/>
    <property type="match status" value="1"/>
</dbReference>
<evidence type="ECO:0000256" key="5">
    <source>
        <dbReference type="ARBA" id="ARBA00022553"/>
    </source>
</evidence>
<dbReference type="GO" id="GO:0005856">
    <property type="term" value="C:cytoskeleton"/>
    <property type="evidence" value="ECO:0007669"/>
    <property type="project" value="UniProtKB-SubCell"/>
</dbReference>
<keyword evidence="8" id="KW-0206">Cytoskeleton</keyword>
<dbReference type="Gene3D" id="1.20.80.10">
    <property type="match status" value="1"/>
</dbReference>
<dbReference type="SMART" id="SM00295">
    <property type="entry name" value="B41"/>
    <property type="match status" value="1"/>
</dbReference>
<feature type="domain" description="FERM" evidence="11">
    <location>
        <begin position="26"/>
        <end position="309"/>
    </location>
</feature>
<keyword evidence="7" id="KW-0009">Actin-binding</keyword>
<evidence type="ECO:0000313" key="13">
    <source>
        <dbReference type="RefSeq" id="XP_025424850.1"/>
    </source>
</evidence>
<dbReference type="CDD" id="cd13184">
    <property type="entry name" value="FERM_C_4_1_family"/>
    <property type="match status" value="1"/>
</dbReference>
<keyword evidence="4" id="KW-0963">Cytoplasm</keyword>
<dbReference type="InterPro" id="IPR029071">
    <property type="entry name" value="Ubiquitin-like_domsf"/>
</dbReference>
<evidence type="ECO:0000256" key="4">
    <source>
        <dbReference type="ARBA" id="ARBA00022490"/>
    </source>
</evidence>
<feature type="compositionally biased region" description="Basic and acidic residues" evidence="10">
    <location>
        <begin position="528"/>
        <end position="538"/>
    </location>
</feature>
<dbReference type="InterPro" id="IPR019749">
    <property type="entry name" value="Band_41_domain"/>
</dbReference>
<evidence type="ECO:0000256" key="9">
    <source>
        <dbReference type="ARBA" id="ARBA00043944"/>
    </source>
</evidence>
<dbReference type="Pfam" id="PF09380">
    <property type="entry name" value="FERM_C"/>
    <property type="match status" value="1"/>
</dbReference>
<evidence type="ECO:0000256" key="8">
    <source>
        <dbReference type="ARBA" id="ARBA00023212"/>
    </source>
</evidence>
<dbReference type="InterPro" id="IPR000299">
    <property type="entry name" value="FERM_domain"/>
</dbReference>
<organism evidence="12 13">
    <name type="scientific">Sipha flava</name>
    <name type="common">yellow sugarcane aphid</name>
    <dbReference type="NCBI Taxonomy" id="143950"/>
    <lineage>
        <taxon>Eukaryota</taxon>
        <taxon>Metazoa</taxon>
        <taxon>Ecdysozoa</taxon>
        <taxon>Arthropoda</taxon>
        <taxon>Hexapoda</taxon>
        <taxon>Insecta</taxon>
        <taxon>Pterygota</taxon>
        <taxon>Neoptera</taxon>
        <taxon>Paraneoptera</taxon>
        <taxon>Hemiptera</taxon>
        <taxon>Sternorrhyncha</taxon>
        <taxon>Aphidomorpha</taxon>
        <taxon>Aphidoidea</taxon>
        <taxon>Aphididae</taxon>
        <taxon>Sipha</taxon>
    </lineage>
</organism>
<dbReference type="RefSeq" id="XP_025424850.1">
    <property type="nucleotide sequence ID" value="XM_025569065.1"/>
</dbReference>
<comment type="subcellular location">
    <subcellularLocation>
        <location evidence="2">Cell junction</location>
        <location evidence="2">Adherens junction</location>
    </subcellularLocation>
    <subcellularLocation>
        <location evidence="9">Cell projection</location>
        <location evidence="9">Rhabdomere</location>
    </subcellularLocation>
    <subcellularLocation>
        <location evidence="1">Cytoplasm</location>
        <location evidence="1">Cytoskeleton</location>
    </subcellularLocation>
</comment>
<dbReference type="Pfam" id="PF00373">
    <property type="entry name" value="FERM_M"/>
    <property type="match status" value="1"/>
</dbReference>
<dbReference type="PANTHER" id="PTHR23280:SF21">
    <property type="entry name" value="PROTEIN 4.1 HOMOLOG"/>
    <property type="match status" value="1"/>
</dbReference>
<reference evidence="13" key="1">
    <citation type="submission" date="2025-08" db="UniProtKB">
        <authorList>
            <consortium name="RefSeq"/>
        </authorList>
    </citation>
    <scope>IDENTIFICATION</scope>
    <source>
        <tissue evidence="13">Whole body</tissue>
    </source>
</reference>
<evidence type="ECO:0000259" key="11">
    <source>
        <dbReference type="PROSITE" id="PS50057"/>
    </source>
</evidence>
<dbReference type="Gene3D" id="3.10.20.90">
    <property type="entry name" value="Phosphatidylinositol 3-kinase Catalytic Subunit, Chain A, domain 1"/>
    <property type="match status" value="1"/>
</dbReference>
<dbReference type="Pfam" id="PF09379">
    <property type="entry name" value="FERM_N"/>
    <property type="match status" value="1"/>
</dbReference>
<dbReference type="PANTHER" id="PTHR23280">
    <property type="entry name" value="4.1 G PROTEIN"/>
    <property type="match status" value="1"/>
</dbReference>
<accession>A0A8B8GPB0</accession>
<dbReference type="GO" id="GO:0030182">
    <property type="term" value="P:neuron differentiation"/>
    <property type="evidence" value="ECO:0007669"/>
    <property type="project" value="UniProtKB-ARBA"/>
</dbReference>
<dbReference type="GeneID" id="112693827"/>
<dbReference type="Gene3D" id="2.30.29.30">
    <property type="entry name" value="Pleckstrin-homology domain (PH domain)/Phosphotyrosine-binding domain (PTB)"/>
    <property type="match status" value="1"/>
</dbReference>
<dbReference type="InterPro" id="IPR035963">
    <property type="entry name" value="FERM_2"/>
</dbReference>
<dbReference type="Pfam" id="PF05902">
    <property type="entry name" value="4_1_CTD"/>
    <property type="match status" value="1"/>
</dbReference>
<dbReference type="SUPFAM" id="SSF47031">
    <property type="entry name" value="Second domain of FERM"/>
    <property type="match status" value="1"/>
</dbReference>
<feature type="compositionally biased region" description="Low complexity" evidence="10">
    <location>
        <begin position="350"/>
        <end position="361"/>
    </location>
</feature>
<dbReference type="OrthoDB" id="6589456at2759"/>
<dbReference type="CTD" id="37205"/>
<proteinExistence type="predicted"/>
<dbReference type="InterPro" id="IPR014847">
    <property type="entry name" value="FA"/>
</dbReference>
<dbReference type="InterPro" id="IPR019748">
    <property type="entry name" value="FERM_central"/>
</dbReference>
<feature type="compositionally biased region" description="Basic and acidic residues" evidence="10">
    <location>
        <begin position="948"/>
        <end position="964"/>
    </location>
</feature>
<name>A0A8B8GPB0_9HEMI</name>
<dbReference type="SUPFAM" id="SSF50729">
    <property type="entry name" value="PH domain-like"/>
    <property type="match status" value="1"/>
</dbReference>
<dbReference type="AlphaFoldDB" id="A0A8B8GPB0"/>